<keyword evidence="3" id="KW-1185">Reference proteome</keyword>
<comment type="caution">
    <text evidence="2">The sequence shown here is derived from an EMBL/GenBank/DDBJ whole genome shotgun (WGS) entry which is preliminary data.</text>
</comment>
<evidence type="ECO:0000313" key="2">
    <source>
        <dbReference type="EMBL" id="TEB21544.1"/>
    </source>
</evidence>
<feature type="compositionally biased region" description="Low complexity" evidence="1">
    <location>
        <begin position="102"/>
        <end position="112"/>
    </location>
</feature>
<evidence type="ECO:0000256" key="1">
    <source>
        <dbReference type="SAM" id="MobiDB-lite"/>
    </source>
</evidence>
<reference evidence="2 3" key="1">
    <citation type="journal article" date="2019" name="Nat. Ecol. Evol.">
        <title>Megaphylogeny resolves global patterns of mushroom evolution.</title>
        <authorList>
            <person name="Varga T."/>
            <person name="Krizsan K."/>
            <person name="Foldi C."/>
            <person name="Dima B."/>
            <person name="Sanchez-Garcia M."/>
            <person name="Sanchez-Ramirez S."/>
            <person name="Szollosi G.J."/>
            <person name="Szarkandi J.G."/>
            <person name="Papp V."/>
            <person name="Albert L."/>
            <person name="Andreopoulos W."/>
            <person name="Angelini C."/>
            <person name="Antonin V."/>
            <person name="Barry K.W."/>
            <person name="Bougher N.L."/>
            <person name="Buchanan P."/>
            <person name="Buyck B."/>
            <person name="Bense V."/>
            <person name="Catcheside P."/>
            <person name="Chovatia M."/>
            <person name="Cooper J."/>
            <person name="Damon W."/>
            <person name="Desjardin D."/>
            <person name="Finy P."/>
            <person name="Geml J."/>
            <person name="Haridas S."/>
            <person name="Hughes K."/>
            <person name="Justo A."/>
            <person name="Karasinski D."/>
            <person name="Kautmanova I."/>
            <person name="Kiss B."/>
            <person name="Kocsube S."/>
            <person name="Kotiranta H."/>
            <person name="LaButti K.M."/>
            <person name="Lechner B.E."/>
            <person name="Liimatainen K."/>
            <person name="Lipzen A."/>
            <person name="Lukacs Z."/>
            <person name="Mihaltcheva S."/>
            <person name="Morgado L.N."/>
            <person name="Niskanen T."/>
            <person name="Noordeloos M.E."/>
            <person name="Ohm R.A."/>
            <person name="Ortiz-Santana B."/>
            <person name="Ovrebo C."/>
            <person name="Racz N."/>
            <person name="Riley R."/>
            <person name="Savchenko A."/>
            <person name="Shiryaev A."/>
            <person name="Soop K."/>
            <person name="Spirin V."/>
            <person name="Szebenyi C."/>
            <person name="Tomsovsky M."/>
            <person name="Tulloss R.E."/>
            <person name="Uehling J."/>
            <person name="Grigoriev I.V."/>
            <person name="Vagvolgyi C."/>
            <person name="Papp T."/>
            <person name="Martin F.M."/>
            <person name="Miettinen O."/>
            <person name="Hibbett D.S."/>
            <person name="Nagy L.G."/>
        </authorList>
    </citation>
    <scope>NUCLEOTIDE SEQUENCE [LARGE SCALE GENOMIC DNA]</scope>
    <source>
        <strain evidence="2 3">FP101781</strain>
    </source>
</reference>
<sequence length="164" mass="17550">MSAAQLLSPPNSPRDHRLFVPRRPSPLSLPPMAPHLSLDASSTTTSSRSEQPKTGSKMPRYPLEKQRRAGRVSRCQRQAPMNIPSIASGSGSGQAPVQDMVPSPTTTLPLTPRSAASTISSLYRPRGNPASSMCAMLFGSCFAAFAVSSRRLETINMRSISGAR</sequence>
<feature type="compositionally biased region" description="Pro residues" evidence="1">
    <location>
        <begin position="23"/>
        <end position="33"/>
    </location>
</feature>
<gene>
    <name evidence="2" type="ORF">FA13DRAFT_1741785</name>
</gene>
<feature type="region of interest" description="Disordered" evidence="1">
    <location>
        <begin position="1"/>
        <end position="112"/>
    </location>
</feature>
<organism evidence="2 3">
    <name type="scientific">Coprinellus micaceus</name>
    <name type="common">Glistening ink-cap mushroom</name>
    <name type="synonym">Coprinus micaceus</name>
    <dbReference type="NCBI Taxonomy" id="71717"/>
    <lineage>
        <taxon>Eukaryota</taxon>
        <taxon>Fungi</taxon>
        <taxon>Dikarya</taxon>
        <taxon>Basidiomycota</taxon>
        <taxon>Agaricomycotina</taxon>
        <taxon>Agaricomycetes</taxon>
        <taxon>Agaricomycetidae</taxon>
        <taxon>Agaricales</taxon>
        <taxon>Agaricineae</taxon>
        <taxon>Psathyrellaceae</taxon>
        <taxon>Coprinellus</taxon>
    </lineage>
</organism>
<feature type="compositionally biased region" description="Low complexity" evidence="1">
    <location>
        <begin position="34"/>
        <end position="49"/>
    </location>
</feature>
<dbReference type="EMBL" id="QPFP01000108">
    <property type="protein sequence ID" value="TEB21544.1"/>
    <property type="molecule type" value="Genomic_DNA"/>
</dbReference>
<proteinExistence type="predicted"/>
<accession>A0A4Y7SIY4</accession>
<dbReference type="AlphaFoldDB" id="A0A4Y7SIY4"/>
<name>A0A4Y7SIY4_COPMI</name>
<protein>
    <submittedName>
        <fullName evidence="2">Uncharacterized protein</fullName>
    </submittedName>
</protein>
<dbReference type="OrthoDB" id="2984912at2759"/>
<evidence type="ECO:0000313" key="3">
    <source>
        <dbReference type="Proteomes" id="UP000298030"/>
    </source>
</evidence>
<dbReference type="Proteomes" id="UP000298030">
    <property type="component" value="Unassembled WGS sequence"/>
</dbReference>
<feature type="compositionally biased region" description="Polar residues" evidence="1">
    <location>
        <begin position="85"/>
        <end position="95"/>
    </location>
</feature>